<name>A0A8C5PEW4_9ANUR</name>
<dbReference type="GeneTree" id="ENSGT00940000155904"/>
<dbReference type="PROSITE" id="PS00070">
    <property type="entry name" value="ALDEHYDE_DEHYDR_CYS"/>
    <property type="match status" value="1"/>
</dbReference>
<dbReference type="GO" id="GO:0005737">
    <property type="term" value="C:cytoplasm"/>
    <property type="evidence" value="ECO:0007669"/>
    <property type="project" value="TreeGrafter"/>
</dbReference>
<organism evidence="9 10">
    <name type="scientific">Leptobrachium leishanense</name>
    <name type="common">Leishan spiny toad</name>
    <dbReference type="NCBI Taxonomy" id="445787"/>
    <lineage>
        <taxon>Eukaryota</taxon>
        <taxon>Metazoa</taxon>
        <taxon>Chordata</taxon>
        <taxon>Craniata</taxon>
        <taxon>Vertebrata</taxon>
        <taxon>Euteleostomi</taxon>
        <taxon>Amphibia</taxon>
        <taxon>Batrachia</taxon>
        <taxon>Anura</taxon>
        <taxon>Pelobatoidea</taxon>
        <taxon>Megophryidae</taxon>
        <taxon>Leptobrachium</taxon>
    </lineage>
</organism>
<dbReference type="Gene3D" id="3.40.605.10">
    <property type="entry name" value="Aldehyde Dehydrogenase, Chain A, domain 1"/>
    <property type="match status" value="1"/>
</dbReference>
<dbReference type="Ensembl" id="ENSLLET00000019927.1">
    <property type="protein sequence ID" value="ENSLLEP00000019173.1"/>
    <property type="gene ID" value="ENSLLEG00000011978.1"/>
</dbReference>
<proteinExistence type="inferred from homology"/>
<keyword evidence="3" id="KW-0520">NAD</keyword>
<feature type="domain" description="Aldehyde dehydrogenase" evidence="8">
    <location>
        <begin position="70"/>
        <end position="399"/>
    </location>
</feature>
<dbReference type="PIRSF" id="PIRSF036492">
    <property type="entry name" value="ALDH"/>
    <property type="match status" value="1"/>
</dbReference>
<dbReference type="InterPro" id="IPR029510">
    <property type="entry name" value="Ald_DH_CS_GLU"/>
</dbReference>
<dbReference type="GO" id="GO:0004029">
    <property type="term" value="F:aldehyde dehydrogenase (NAD+) activity"/>
    <property type="evidence" value="ECO:0007669"/>
    <property type="project" value="TreeGrafter"/>
</dbReference>
<dbReference type="InterPro" id="IPR016160">
    <property type="entry name" value="Ald_DH_CS_CYS"/>
</dbReference>
<keyword evidence="2 4" id="KW-0560">Oxidoreductase</keyword>
<dbReference type="InterPro" id="IPR012394">
    <property type="entry name" value="Aldehyde_DH_NAD(P)"/>
</dbReference>
<dbReference type="FunFam" id="3.40.605.10:FF:000004">
    <property type="entry name" value="Aldehyde dehydrogenase"/>
    <property type="match status" value="1"/>
</dbReference>
<dbReference type="SUPFAM" id="SSF53720">
    <property type="entry name" value="ALDH-like"/>
    <property type="match status" value="1"/>
</dbReference>
<feature type="active site" evidence="5 6">
    <location>
        <position position="184"/>
    </location>
</feature>
<evidence type="ECO:0000259" key="8">
    <source>
        <dbReference type="Pfam" id="PF00171"/>
    </source>
</evidence>
<accession>A0A8C5PEW4</accession>
<dbReference type="GO" id="GO:0004028">
    <property type="term" value="F:3-chloroallyl aldehyde dehydrogenase activity"/>
    <property type="evidence" value="ECO:0007669"/>
    <property type="project" value="TreeGrafter"/>
</dbReference>
<gene>
    <name evidence="9" type="primary">ALDH3B2</name>
</gene>
<dbReference type="Gene3D" id="3.40.309.10">
    <property type="entry name" value="Aldehyde Dehydrogenase, Chain A, domain 2"/>
    <property type="match status" value="1"/>
</dbReference>
<dbReference type="Pfam" id="PF00171">
    <property type="entry name" value="Aldedh"/>
    <property type="match status" value="1"/>
</dbReference>
<sequence>MGRNRVKRGHISVNLKVVLSKQIKNRFKMLYFLQFFLFSRKRCPPQEMHRRVICGEEGDYTLTETGRPFDSAFIRKDPLGVVLVISPWNYPVQLCLIPLVGAISAGNCAILKPSEISQNTEKVLADLLPRYLDKDCFAVVCGQVEDTTRLLENKFDYIFFTGNPKVGRIIMSAAAKHLTPVTLELGGKNPCYVDDDCDIETTAKRVAWSKFFNAGQTCSAPDYVLCSDGTRDKLMRAIQEAIKAFYGEDPKLSQDLGRIISQRHFHRVCSLLSCGTIVTGGQTDDAERYIAPTLLKDIKETDPVMQEEIFGPILPFLTVGSREEAIKFINQREKPLAVYVYSRDTQVVNEFLDRTGSGGFSANDGLMHSTLMSLPFGGVGESGMGQYHGKFSFDTFSHQRACLLRSQGREKLNEVRYPPYDESRLGFILCFLCVSHSGSSAPL</sequence>
<protein>
    <recommendedName>
        <fullName evidence="4">Aldehyde dehydrogenase</fullName>
    </recommendedName>
</protein>
<dbReference type="FunFam" id="3.40.309.10:FF:000003">
    <property type="entry name" value="Aldehyde dehydrogenase"/>
    <property type="match status" value="1"/>
</dbReference>
<dbReference type="PROSITE" id="PS00687">
    <property type="entry name" value="ALDEHYDE_DEHYDR_GLU"/>
    <property type="match status" value="1"/>
</dbReference>
<evidence type="ECO:0000256" key="2">
    <source>
        <dbReference type="ARBA" id="ARBA00023002"/>
    </source>
</evidence>
<evidence type="ECO:0000256" key="1">
    <source>
        <dbReference type="ARBA" id="ARBA00009986"/>
    </source>
</evidence>
<dbReference type="PANTHER" id="PTHR43570:SF2">
    <property type="entry name" value="ALDEHYDE DEHYDROGENASE FAMILY 3 MEMBER B1"/>
    <property type="match status" value="1"/>
</dbReference>
<evidence type="ECO:0000256" key="6">
    <source>
        <dbReference type="PROSITE-ProRule" id="PRU10007"/>
    </source>
</evidence>
<evidence type="ECO:0000256" key="5">
    <source>
        <dbReference type="PIRSR" id="PIRSR036492-1"/>
    </source>
</evidence>
<evidence type="ECO:0000256" key="3">
    <source>
        <dbReference type="ARBA" id="ARBA00023027"/>
    </source>
</evidence>
<reference evidence="9" key="1">
    <citation type="submission" date="2025-08" db="UniProtKB">
        <authorList>
            <consortium name="Ensembl"/>
        </authorList>
    </citation>
    <scope>IDENTIFICATION</scope>
</reference>
<feature type="active site" evidence="5">
    <location>
        <position position="218"/>
    </location>
</feature>
<reference evidence="9" key="2">
    <citation type="submission" date="2025-09" db="UniProtKB">
        <authorList>
            <consortium name="Ensembl"/>
        </authorList>
    </citation>
    <scope>IDENTIFICATION</scope>
</reference>
<dbReference type="InterPro" id="IPR015590">
    <property type="entry name" value="Aldehyde_DH_dom"/>
</dbReference>
<dbReference type="OrthoDB" id="440325at2759"/>
<dbReference type="InterPro" id="IPR016162">
    <property type="entry name" value="Ald_DH_N"/>
</dbReference>
<evidence type="ECO:0000256" key="4">
    <source>
        <dbReference type="PIRNR" id="PIRNR036492"/>
    </source>
</evidence>
<evidence type="ECO:0000256" key="7">
    <source>
        <dbReference type="RuleBase" id="RU003345"/>
    </source>
</evidence>
<comment type="similarity">
    <text evidence="1 4 7">Belongs to the aldehyde dehydrogenase family.</text>
</comment>
<dbReference type="InterPro" id="IPR016163">
    <property type="entry name" value="Ald_DH_C"/>
</dbReference>
<dbReference type="PANTHER" id="PTHR43570">
    <property type="entry name" value="ALDEHYDE DEHYDROGENASE"/>
    <property type="match status" value="1"/>
</dbReference>
<keyword evidence="10" id="KW-1185">Reference proteome</keyword>
<dbReference type="AlphaFoldDB" id="A0A8C5PEW4"/>
<evidence type="ECO:0000313" key="9">
    <source>
        <dbReference type="Ensembl" id="ENSLLEP00000019173.1"/>
    </source>
</evidence>
<dbReference type="Proteomes" id="UP000694569">
    <property type="component" value="Unplaced"/>
</dbReference>
<dbReference type="InterPro" id="IPR016161">
    <property type="entry name" value="Ald_DH/histidinol_DH"/>
</dbReference>
<evidence type="ECO:0000313" key="10">
    <source>
        <dbReference type="Proteomes" id="UP000694569"/>
    </source>
</evidence>
<dbReference type="GO" id="GO:0006081">
    <property type="term" value="P:aldehyde metabolic process"/>
    <property type="evidence" value="ECO:0007669"/>
    <property type="project" value="InterPro"/>
</dbReference>